<feature type="transmembrane region" description="Helical" evidence="11">
    <location>
        <begin position="714"/>
        <end position="733"/>
    </location>
</feature>
<dbReference type="InterPro" id="IPR000731">
    <property type="entry name" value="SSD"/>
</dbReference>
<keyword evidence="5 12" id="KW-0732">Signal</keyword>
<evidence type="ECO:0000256" key="7">
    <source>
        <dbReference type="ARBA" id="ARBA00023136"/>
    </source>
</evidence>
<evidence type="ECO:0000256" key="11">
    <source>
        <dbReference type="SAM" id="Phobius"/>
    </source>
</evidence>
<evidence type="ECO:0000256" key="8">
    <source>
        <dbReference type="ARBA" id="ARBA00023157"/>
    </source>
</evidence>
<evidence type="ECO:0000256" key="12">
    <source>
        <dbReference type="SAM" id="SignalP"/>
    </source>
</evidence>
<dbReference type="EMBL" id="GDQN01001810">
    <property type="protein sequence ID" value="JAT89244.1"/>
    <property type="molecule type" value="Transcribed_RNA"/>
</dbReference>
<dbReference type="SUPFAM" id="SSF82866">
    <property type="entry name" value="Multidrug efflux transporter AcrB transmembrane domain"/>
    <property type="match status" value="2"/>
</dbReference>
<keyword evidence="8" id="KW-1015">Disulfide bond</keyword>
<feature type="chain" id="PRO_5009115666" description="SSD domain-containing protein" evidence="12">
    <location>
        <begin position="19"/>
        <end position="1253"/>
    </location>
</feature>
<feature type="transmembrane region" description="Helical" evidence="11">
    <location>
        <begin position="815"/>
        <end position="836"/>
    </location>
</feature>
<dbReference type="AlphaFoldDB" id="A0A1E1WQJ6"/>
<organism evidence="14">
    <name type="scientific">Pectinophora gossypiella</name>
    <name type="common">Cotton pink bollworm</name>
    <name type="synonym">Depressaria gossypiella</name>
    <dbReference type="NCBI Taxonomy" id="13191"/>
    <lineage>
        <taxon>Eukaryota</taxon>
        <taxon>Metazoa</taxon>
        <taxon>Ecdysozoa</taxon>
        <taxon>Arthropoda</taxon>
        <taxon>Hexapoda</taxon>
        <taxon>Insecta</taxon>
        <taxon>Pterygota</taxon>
        <taxon>Neoptera</taxon>
        <taxon>Endopterygota</taxon>
        <taxon>Lepidoptera</taxon>
        <taxon>Glossata</taxon>
        <taxon>Ditrysia</taxon>
        <taxon>Gelechioidea</taxon>
        <taxon>Gelechiidae</taxon>
        <taxon>Apatetrinae</taxon>
        <taxon>Pectinophora</taxon>
    </lineage>
</organism>
<comment type="similarity">
    <text evidence="2">Belongs to the patched family.</text>
</comment>
<dbReference type="GO" id="GO:0015918">
    <property type="term" value="P:sterol transport"/>
    <property type="evidence" value="ECO:0007669"/>
    <property type="project" value="TreeGrafter"/>
</dbReference>
<feature type="signal peptide" evidence="12">
    <location>
        <begin position="1"/>
        <end position="18"/>
    </location>
</feature>
<feature type="transmembrane region" description="Helical" evidence="11">
    <location>
        <begin position="269"/>
        <end position="288"/>
    </location>
</feature>
<keyword evidence="7 11" id="KW-0472">Membrane</keyword>
<evidence type="ECO:0000256" key="9">
    <source>
        <dbReference type="ARBA" id="ARBA00023180"/>
    </source>
</evidence>
<keyword evidence="6 11" id="KW-1133">Transmembrane helix</keyword>
<evidence type="ECO:0000256" key="10">
    <source>
        <dbReference type="ARBA" id="ARBA00034049"/>
    </source>
</evidence>
<dbReference type="InterPro" id="IPR053958">
    <property type="entry name" value="HMGCR/SNAP/NPC1-like_SSD"/>
</dbReference>
<evidence type="ECO:0000256" key="2">
    <source>
        <dbReference type="ARBA" id="ARBA00005585"/>
    </source>
</evidence>
<keyword evidence="4 11" id="KW-0812">Transmembrane</keyword>
<evidence type="ECO:0000256" key="6">
    <source>
        <dbReference type="ARBA" id="ARBA00022989"/>
    </source>
</evidence>
<evidence type="ECO:0000256" key="1">
    <source>
        <dbReference type="ARBA" id="ARBA00004141"/>
    </source>
</evidence>
<name>A0A1E1WQJ6_PECGO</name>
<comment type="subcellular location">
    <subcellularLocation>
        <location evidence="1">Membrane</location>
        <topology evidence="1">Multi-pass membrane protein</topology>
    </subcellularLocation>
</comment>
<feature type="transmembrane region" description="Helical" evidence="11">
    <location>
        <begin position="1114"/>
        <end position="1134"/>
    </location>
</feature>
<feature type="transmembrane region" description="Helical" evidence="11">
    <location>
        <begin position="1088"/>
        <end position="1108"/>
    </location>
</feature>
<feature type="transmembrane region" description="Helical" evidence="11">
    <location>
        <begin position="588"/>
        <end position="609"/>
    </location>
</feature>
<evidence type="ECO:0000313" key="14">
    <source>
        <dbReference type="EMBL" id="JAT89244.1"/>
    </source>
</evidence>
<comment type="catalytic activity">
    <reaction evidence="10">
        <text>cholesterol(in) = cholesterol(out)</text>
        <dbReference type="Rhea" id="RHEA:39747"/>
        <dbReference type="ChEBI" id="CHEBI:16113"/>
    </reaction>
</comment>
<keyword evidence="9" id="KW-0325">Glycoprotein</keyword>
<feature type="transmembrane region" description="Helical" evidence="11">
    <location>
        <begin position="650"/>
        <end position="673"/>
    </location>
</feature>
<gene>
    <name evidence="14" type="ORF">g.11183</name>
</gene>
<dbReference type="PANTHER" id="PTHR45727">
    <property type="entry name" value="NPC INTRACELLULAR CHOLESTEROL TRANSPORTER 1"/>
    <property type="match status" value="1"/>
</dbReference>
<feature type="transmembrane region" description="Helical" evidence="11">
    <location>
        <begin position="1216"/>
        <end position="1238"/>
    </location>
</feature>
<accession>A0A1E1WQJ6</accession>
<evidence type="ECO:0000256" key="5">
    <source>
        <dbReference type="ARBA" id="ARBA00022729"/>
    </source>
</evidence>
<dbReference type="PROSITE" id="PS50156">
    <property type="entry name" value="SSD"/>
    <property type="match status" value="1"/>
</dbReference>
<feature type="transmembrane region" description="Helical" evidence="11">
    <location>
        <begin position="739"/>
        <end position="764"/>
    </location>
</feature>
<keyword evidence="3" id="KW-0813">Transport</keyword>
<dbReference type="Pfam" id="PF12349">
    <property type="entry name" value="Sterol-sensing"/>
    <property type="match status" value="1"/>
</dbReference>
<dbReference type="GO" id="GO:0015485">
    <property type="term" value="F:cholesterol binding"/>
    <property type="evidence" value="ECO:0007669"/>
    <property type="project" value="TreeGrafter"/>
</dbReference>
<evidence type="ECO:0000256" key="4">
    <source>
        <dbReference type="ARBA" id="ARBA00022692"/>
    </source>
</evidence>
<dbReference type="InterPro" id="IPR053956">
    <property type="entry name" value="NPC1_MLD"/>
</dbReference>
<dbReference type="InterPro" id="IPR032190">
    <property type="entry name" value="NPC1_N"/>
</dbReference>
<dbReference type="GO" id="GO:0005886">
    <property type="term" value="C:plasma membrane"/>
    <property type="evidence" value="ECO:0007669"/>
    <property type="project" value="TreeGrafter"/>
</dbReference>
<reference evidence="14" key="1">
    <citation type="submission" date="2015-09" db="EMBL/GenBank/DDBJ databases">
        <title>De novo assembly of Pectinophora gossypiella (Pink Bollworm) gut transcriptome.</title>
        <authorList>
            <person name="Tassone E.E."/>
        </authorList>
    </citation>
    <scope>NUCLEOTIDE SEQUENCE</scope>
</reference>
<feature type="transmembrane region" description="Helical" evidence="11">
    <location>
        <begin position="1185"/>
        <end position="1204"/>
    </location>
</feature>
<dbReference type="Pfam" id="PF22314">
    <property type="entry name" value="NPC1_MLD"/>
    <property type="match status" value="1"/>
</dbReference>
<dbReference type="GO" id="GO:0042632">
    <property type="term" value="P:cholesterol homeostasis"/>
    <property type="evidence" value="ECO:0007669"/>
    <property type="project" value="TreeGrafter"/>
</dbReference>
<feature type="transmembrane region" description="Helical" evidence="11">
    <location>
        <begin position="336"/>
        <end position="354"/>
    </location>
</feature>
<protein>
    <recommendedName>
        <fullName evidence="13">SSD domain-containing protein</fullName>
    </recommendedName>
</protein>
<evidence type="ECO:0000259" key="13">
    <source>
        <dbReference type="PROSITE" id="PS50156"/>
    </source>
</evidence>
<feature type="domain" description="SSD" evidence="13">
    <location>
        <begin position="587"/>
        <end position="764"/>
    </location>
</feature>
<dbReference type="OrthoDB" id="6510177at2759"/>
<dbReference type="GO" id="GO:0030299">
    <property type="term" value="P:intestinal cholesterol absorption"/>
    <property type="evidence" value="ECO:0007669"/>
    <property type="project" value="TreeGrafter"/>
</dbReference>
<dbReference type="Gene3D" id="1.20.1640.10">
    <property type="entry name" value="Multidrug efflux transporter AcrB transmembrane domain"/>
    <property type="match status" value="2"/>
</dbReference>
<evidence type="ECO:0000256" key="3">
    <source>
        <dbReference type="ARBA" id="ARBA00022448"/>
    </source>
</evidence>
<feature type="transmembrane region" description="Helical" evidence="11">
    <location>
        <begin position="1146"/>
        <end position="1165"/>
    </location>
</feature>
<feature type="transmembrane region" description="Helical" evidence="11">
    <location>
        <begin position="856"/>
        <end position="876"/>
    </location>
</feature>
<dbReference type="Pfam" id="PF16414">
    <property type="entry name" value="NPC1_N"/>
    <property type="match status" value="1"/>
</dbReference>
<proteinExistence type="inferred from homology"/>
<sequence>MKLFGLFFFVYLWCSVQTRCVMREECVIVNGFPKNCPYDGDPLPILANLTQELQEAVIQNLLHRCPNLILDEDGNQKPDDEILACCDYAQLQGMADSLLIAEGVLGRCPACVRNFARQVCEMNCSPDQARFVDVVRVETSVDGVDYVDEMNFRMHEDFMEDAYASCSGVLLPQTGMPAVNLMCGSASVCDAHAWFSFTGDTSSNPLAPVQVNFIKSTSEDESMHVRVTHCNETIYNDLPCNCIDCMANCPTGIEPIPFEPCTILSVNCYAFSASLIVLLISIIIIAFWTRKDYTTAKKQSIDTKPEEPKKHHANRMTRIFQSLFTKIGRFSAGNPLLMITLTTWLAFAMFFGVIRLNVSSNPIELWSAPDSRSRADLNYYNSRFGPFYRASQVFLRFTGLTSFTHNNQTFGPAFRIEAVHELIRLETAIMNIGRDNGGVTLEEVCYAPLRPPGGERRIDQCVTMSVGTYFGEDRIVDNNTYLTQIQNCMNNHLFFGCQATWGGGAEPEISFGGYDGDNIFSADTLLMNFPINNFLLERDLIPVLEWEQSFIDLMHDYEANSKPDYVSVAFGAERSIEDEIERVSVLEAVPIIISYILMFLYIMVALGNVRSCKTWYIESKIVVAIAVVIIVLISIFCAMGVMGFSGVTLTLLAINVVPFFVLSVGVDNVFLMVNTLHELQYKLKEYDDYNENFSFNRKRAFLFGKMLGKVGPSMFVSSVTQITCFAIGSLANFPAVVTFSVFVSISLAFLFVFQITTVAAILSIDYKRVSQSRVDVFCCIQKKVLDDSDPLNADTPYQSVITKVMEPYTKFLLKWWTKMVVVAIFVVLLSTSIMLIPNLEVGLDQEMSLPVDSYVYTYLQAVNGLLRLGPPVYFVVKAGLNYSDPNHQNVICGTQLCYNDSLTTQVFLAAQFTNVTYLARSSNSWLDDFFDWTSLTGACCQYNTTDGGFCRSVDLSPECTYCDVPRYEWQNGLRRPAGEAFERYIPFFLLDDPTETCTKGGLASYYGSVNYELDAEGRATVHDTNFMAYHAALGTSKDYITAVKYGYEVSENITNAIKNHTGLDIEVFPYSVFYVFYEQYLTMWRDTFVSIGYCLIGTFIFNLLASGFNILTTFAVMCTTVMVVVNMMGVMYIWNIPLNAVSCVNLIVSIGIAVEFCSHIAYAFATSTYSKDDKILDAMKAVGGTIITGITFTNIPIIVLAFSYTEIIEVFFFRMFFSLVLLGFIHGMIFFPVLLSYLNNLKWCSKGSSEKAN</sequence>
<dbReference type="PANTHER" id="PTHR45727:SF6">
    <property type="entry name" value="NPC INTRACELLULAR CHOLESTEROL TRANSPORTER 1 HOMOLOG 1B"/>
    <property type="match status" value="1"/>
</dbReference>
<feature type="transmembrane region" description="Helical" evidence="11">
    <location>
        <begin position="621"/>
        <end position="644"/>
    </location>
</feature>